<dbReference type="SUPFAM" id="SSF53474">
    <property type="entry name" value="alpha/beta-Hydrolases"/>
    <property type="match status" value="1"/>
</dbReference>
<gene>
    <name evidence="1" type="ORF">ANBU17_04180</name>
</gene>
<dbReference type="PANTHER" id="PTHR48098:SF6">
    <property type="entry name" value="FERRI-BACILLIBACTIN ESTERASE BESA"/>
    <property type="match status" value="1"/>
</dbReference>
<dbReference type="Proteomes" id="UP000613208">
    <property type="component" value="Unassembled WGS sequence"/>
</dbReference>
<reference evidence="1" key="1">
    <citation type="submission" date="2020-06" db="EMBL/GenBank/DDBJ databases">
        <title>Characterization of fructooligosaccharide metabolism and fructooligosaccharide-degrading enzymes in human commensal butyrate producers.</title>
        <authorList>
            <person name="Tanno H."/>
            <person name="Fujii T."/>
            <person name="Hirano K."/>
            <person name="Maeno S."/>
            <person name="Tonozuka T."/>
            <person name="Sakamoto M."/>
            <person name="Ohkuma M."/>
            <person name="Tochio T."/>
            <person name="Endo A."/>
        </authorList>
    </citation>
    <scope>NUCLEOTIDE SEQUENCE</scope>
    <source>
        <strain evidence="1">JCM 17466</strain>
    </source>
</reference>
<accession>A0A916Q7P1</accession>
<dbReference type="PANTHER" id="PTHR48098">
    <property type="entry name" value="ENTEROCHELIN ESTERASE-RELATED"/>
    <property type="match status" value="1"/>
</dbReference>
<dbReference type="InterPro" id="IPR000801">
    <property type="entry name" value="Esterase-like"/>
</dbReference>
<evidence type="ECO:0000313" key="2">
    <source>
        <dbReference type="Proteomes" id="UP000613208"/>
    </source>
</evidence>
<dbReference type="InterPro" id="IPR029058">
    <property type="entry name" value="AB_hydrolase_fold"/>
</dbReference>
<dbReference type="EMBL" id="BLYI01000006">
    <property type="protein sequence ID" value="GFO84071.1"/>
    <property type="molecule type" value="Genomic_DNA"/>
</dbReference>
<keyword evidence="2" id="KW-1185">Reference proteome</keyword>
<dbReference type="RefSeq" id="WP_201309810.1">
    <property type="nucleotide sequence ID" value="NZ_BLYI01000006.1"/>
</dbReference>
<protein>
    <submittedName>
        <fullName evidence="1">Esterase</fullName>
    </submittedName>
</protein>
<organism evidence="1 2">
    <name type="scientific">Anaerostipes butyraticus</name>
    <dbReference type="NCBI Taxonomy" id="645466"/>
    <lineage>
        <taxon>Bacteria</taxon>
        <taxon>Bacillati</taxon>
        <taxon>Bacillota</taxon>
        <taxon>Clostridia</taxon>
        <taxon>Lachnospirales</taxon>
        <taxon>Lachnospiraceae</taxon>
        <taxon>Anaerostipes</taxon>
    </lineage>
</organism>
<dbReference type="Pfam" id="PF00756">
    <property type="entry name" value="Esterase"/>
    <property type="match status" value="1"/>
</dbReference>
<proteinExistence type="predicted"/>
<name>A0A916Q7P1_9FIRM</name>
<dbReference type="AlphaFoldDB" id="A0A916Q7P1"/>
<evidence type="ECO:0000313" key="1">
    <source>
        <dbReference type="EMBL" id="GFO84071.1"/>
    </source>
</evidence>
<sequence>MNSFTIDEKKVTIYQANTADVPVIYLNTVMEEGNDKIYEILKQQECPEVTLITISGLDWNHDMTPWDAPPISKNAEPCTGGADEYLNFMTKTIVPEAERRITGKISWRGLAGYSLAGLFAVYALYQTDLFSRAASISGSLWFPGIIDYVFSHEMAKEPECIYFSVGSKESRTRNPYMKTVRKNTEQIERFYREKGIQTVFQLNPGNHFQNAAERTSAGIGWLLTQQKQESRQKY</sequence>
<dbReference type="Gene3D" id="3.40.50.1820">
    <property type="entry name" value="alpha/beta hydrolase"/>
    <property type="match status" value="1"/>
</dbReference>
<comment type="caution">
    <text evidence="1">The sequence shown here is derived from an EMBL/GenBank/DDBJ whole genome shotgun (WGS) entry which is preliminary data.</text>
</comment>
<dbReference type="InterPro" id="IPR050583">
    <property type="entry name" value="Mycobacterial_A85_antigen"/>
</dbReference>